<organism evidence="1 2">
    <name type="scientific">Fluviicola taffensis (strain DSM 16823 / NCIMB 13979 / RW262)</name>
    <dbReference type="NCBI Taxonomy" id="755732"/>
    <lineage>
        <taxon>Bacteria</taxon>
        <taxon>Pseudomonadati</taxon>
        <taxon>Bacteroidota</taxon>
        <taxon>Flavobacteriia</taxon>
        <taxon>Flavobacteriales</taxon>
        <taxon>Crocinitomicaceae</taxon>
        <taxon>Fluviicola</taxon>
    </lineage>
</organism>
<accession>F2IBL2</accession>
<gene>
    <name evidence="1" type="ordered locus">Fluta_3366</name>
</gene>
<reference evidence="2" key="2">
    <citation type="submission" date="2011-02" db="EMBL/GenBank/DDBJ databases">
        <title>The complete genome of Fluviicola taffensis DSM 16823.</title>
        <authorList>
            <consortium name="US DOE Joint Genome Institute (JGI-PGF)"/>
            <person name="Lucas S."/>
            <person name="Copeland A."/>
            <person name="Lapidus A."/>
            <person name="Bruce D."/>
            <person name="Goodwin L."/>
            <person name="Pitluck S."/>
            <person name="Kyrpides N."/>
            <person name="Mavromatis K."/>
            <person name="Ivanova N."/>
            <person name="Mikhailova N."/>
            <person name="Pagani I."/>
            <person name="Chertkov O."/>
            <person name="Detter J.C."/>
            <person name="Han C."/>
            <person name="Tapia R."/>
            <person name="Land M."/>
            <person name="Hauser L."/>
            <person name="Markowitz V."/>
            <person name="Cheng J.-F."/>
            <person name="Hugenholtz P."/>
            <person name="Woyke T."/>
            <person name="Wu D."/>
            <person name="Tindall B."/>
            <person name="Pomrenke H.G."/>
            <person name="Brambilla E."/>
            <person name="Klenk H.-P."/>
            <person name="Eisen J.A."/>
        </authorList>
    </citation>
    <scope>NUCLEOTIDE SEQUENCE [LARGE SCALE GENOMIC DNA]</scope>
    <source>
        <strain evidence="2">DSM 16823 / RW262 / RW262</strain>
    </source>
</reference>
<sequence length="270" mass="32086">MIRNYSRYDKEKETNYLKSINCILLIENKAINKGYYRNLAIYHADKNNDQPLFEKLLLGVNLQDSFSLKNLTSRKYTHFQNEMTDFMKQITTSSKSSDSKILNILDSCYSLEQKHRIKIGSVYLKYRKNEITRNEFEKFSDSIFRLQNPLDEISSELFYRSMDTIGYVPGYRELNLEYIHMMFTIIQHLDNNEKKKRLIEDYLNQVKKNNLPSEYYVQIVDRYLESNNLPLQFLMTTKAQSGNPINSLSKKELKQININRLLFGLKPFTL</sequence>
<keyword evidence="2" id="KW-1185">Reference proteome</keyword>
<dbReference type="RefSeq" id="WP_013688105.1">
    <property type="nucleotide sequence ID" value="NC_015321.1"/>
</dbReference>
<reference evidence="1 2" key="1">
    <citation type="journal article" date="2011" name="Stand. Genomic Sci.">
        <title>Complete genome sequence of the gliding freshwater bacterium Fluviicola taffensis type strain (RW262).</title>
        <authorList>
            <person name="Woyke T."/>
            <person name="Chertkov O."/>
            <person name="Lapidus A."/>
            <person name="Nolan M."/>
            <person name="Lucas S."/>
            <person name="Del Rio T.G."/>
            <person name="Tice H."/>
            <person name="Cheng J.F."/>
            <person name="Tapia R."/>
            <person name="Han C."/>
            <person name="Goodwin L."/>
            <person name="Pitluck S."/>
            <person name="Liolios K."/>
            <person name="Pagani I."/>
            <person name="Ivanova N."/>
            <person name="Huntemann M."/>
            <person name="Mavromatis K."/>
            <person name="Mikhailova N."/>
            <person name="Pati A."/>
            <person name="Chen A."/>
            <person name="Palaniappan K."/>
            <person name="Land M."/>
            <person name="Hauser L."/>
            <person name="Brambilla E.M."/>
            <person name="Rohde M."/>
            <person name="Mwirichia R."/>
            <person name="Sikorski J."/>
            <person name="Tindall B.J."/>
            <person name="Goker M."/>
            <person name="Bristow J."/>
            <person name="Eisen J.A."/>
            <person name="Markowitz V."/>
            <person name="Hugenholtz P."/>
            <person name="Klenk H.P."/>
            <person name="Kyrpides N.C."/>
        </authorList>
    </citation>
    <scope>NUCLEOTIDE SEQUENCE [LARGE SCALE GENOMIC DNA]</scope>
    <source>
        <strain evidence="2">DSM 16823 / RW262 / RW262</strain>
    </source>
</reference>
<evidence type="ECO:0000313" key="1">
    <source>
        <dbReference type="EMBL" id="AEA45338.1"/>
    </source>
</evidence>
<dbReference type="Proteomes" id="UP000007463">
    <property type="component" value="Chromosome"/>
</dbReference>
<evidence type="ECO:0000313" key="2">
    <source>
        <dbReference type="Proteomes" id="UP000007463"/>
    </source>
</evidence>
<dbReference type="EMBL" id="CP002542">
    <property type="protein sequence ID" value="AEA45338.1"/>
    <property type="molecule type" value="Genomic_DNA"/>
</dbReference>
<dbReference type="STRING" id="755732.Fluta_3366"/>
<dbReference type="AlphaFoldDB" id="F2IBL2"/>
<protein>
    <submittedName>
        <fullName evidence="1">Uncharacterized protein</fullName>
    </submittedName>
</protein>
<dbReference type="HOGENOM" id="CLU_1029555_0_0_10"/>
<name>F2IBL2_FLUTR</name>
<proteinExistence type="predicted"/>
<dbReference type="KEGG" id="fte:Fluta_3366"/>